<evidence type="ECO:0000313" key="2">
    <source>
        <dbReference type="EMBL" id="MBX12696.1"/>
    </source>
</evidence>
<sequence length="42" mass="4785">MARSFTFFTDILWLLGHSIPCHAMIIQATVTRLMSLFEVGDN</sequence>
<protein>
    <submittedName>
        <fullName evidence="2">AspartatetRNA ligase cytoplasmic</fullName>
    </submittedName>
</protein>
<keyword evidence="2" id="KW-0436">Ligase</keyword>
<reference evidence="2" key="1">
    <citation type="submission" date="2018-02" db="EMBL/GenBank/DDBJ databases">
        <title>Rhizophora mucronata_Transcriptome.</title>
        <authorList>
            <person name="Meera S.P."/>
            <person name="Sreeshan A."/>
            <person name="Augustine A."/>
        </authorList>
    </citation>
    <scope>NUCLEOTIDE SEQUENCE</scope>
    <source>
        <tissue evidence="2">Leaf</tissue>
    </source>
</reference>
<organism evidence="2">
    <name type="scientific">Rhizophora mucronata</name>
    <name type="common">Asiatic mangrove</name>
    <dbReference type="NCBI Taxonomy" id="61149"/>
    <lineage>
        <taxon>Eukaryota</taxon>
        <taxon>Viridiplantae</taxon>
        <taxon>Streptophyta</taxon>
        <taxon>Embryophyta</taxon>
        <taxon>Tracheophyta</taxon>
        <taxon>Spermatophyta</taxon>
        <taxon>Magnoliopsida</taxon>
        <taxon>eudicotyledons</taxon>
        <taxon>Gunneridae</taxon>
        <taxon>Pentapetalae</taxon>
        <taxon>rosids</taxon>
        <taxon>fabids</taxon>
        <taxon>Malpighiales</taxon>
        <taxon>Rhizophoraceae</taxon>
        <taxon>Rhizophora</taxon>
    </lineage>
</organism>
<name>A0A2P2L439_RHIMU</name>
<dbReference type="GO" id="GO:0016874">
    <property type="term" value="F:ligase activity"/>
    <property type="evidence" value="ECO:0007669"/>
    <property type="project" value="UniProtKB-KW"/>
</dbReference>
<proteinExistence type="predicted"/>
<dbReference type="AlphaFoldDB" id="A0A2P2L439"/>
<accession>A0A2P2L439</accession>
<dbReference type="EMBL" id="GGEC01032212">
    <property type="protein sequence ID" value="MBX12696.1"/>
    <property type="molecule type" value="Transcribed_RNA"/>
</dbReference>
<feature type="chain" id="PRO_5015117463" evidence="1">
    <location>
        <begin position="24"/>
        <end position="42"/>
    </location>
</feature>
<feature type="signal peptide" evidence="1">
    <location>
        <begin position="1"/>
        <end position="23"/>
    </location>
</feature>
<evidence type="ECO:0000256" key="1">
    <source>
        <dbReference type="SAM" id="SignalP"/>
    </source>
</evidence>
<keyword evidence="1" id="KW-0732">Signal</keyword>